<dbReference type="GeneID" id="18811484"/>
<dbReference type="EMBL" id="GL945435">
    <property type="protein sequence ID" value="EGO23368.1"/>
    <property type="molecule type" value="Genomic_DNA"/>
</dbReference>
<dbReference type="HOGENOM" id="CLU_3038160_0_0_1"/>
<feature type="non-terminal residue" evidence="1">
    <location>
        <position position="55"/>
    </location>
</feature>
<organism>
    <name type="scientific">Serpula lacrymans var. lacrymans (strain S7.9)</name>
    <name type="common">Dry rot fungus</name>
    <dbReference type="NCBI Taxonomy" id="578457"/>
    <lineage>
        <taxon>Eukaryota</taxon>
        <taxon>Fungi</taxon>
        <taxon>Dikarya</taxon>
        <taxon>Basidiomycota</taxon>
        <taxon>Agaricomycotina</taxon>
        <taxon>Agaricomycetes</taxon>
        <taxon>Agaricomycetidae</taxon>
        <taxon>Boletales</taxon>
        <taxon>Coniophorineae</taxon>
        <taxon>Serpulaceae</taxon>
        <taxon>Serpula</taxon>
    </lineage>
</organism>
<evidence type="ECO:0000313" key="1">
    <source>
        <dbReference type="EMBL" id="EGO23368.1"/>
    </source>
</evidence>
<sequence>MVVVRLKAVDIPAAGRLRYGWFSEKDRYELLTVQGKPEGLDIRLDPVLVPDCANC</sequence>
<name>F8NZN7_SERL9</name>
<proteinExistence type="predicted"/>
<accession>F8NZN7</accession>
<reference evidence="1" key="1">
    <citation type="submission" date="2011-04" db="EMBL/GenBank/DDBJ databases">
        <title>Evolution of plant cell wall degrading machinery underlies the functional diversity of forest fungi.</title>
        <authorList>
            <consortium name="US DOE Joint Genome Institute (JGI-PGF)"/>
            <person name="Eastwood D.C."/>
            <person name="Floudas D."/>
            <person name="Binder M."/>
            <person name="Majcherczyk A."/>
            <person name="Schneider P."/>
            <person name="Aerts A."/>
            <person name="Asiegbu F.O."/>
            <person name="Baker S.E."/>
            <person name="Barry K."/>
            <person name="Bendiksby M."/>
            <person name="Blumentritt M."/>
            <person name="Coutinho P.M."/>
            <person name="Cullen D."/>
            <person name="Cullen D."/>
            <person name="Gathman A."/>
            <person name="Goodell B."/>
            <person name="Henrissat B."/>
            <person name="Ihrmark K."/>
            <person name="Kauserud H."/>
            <person name="Kohler A."/>
            <person name="LaButti K."/>
            <person name="Lapidus A."/>
            <person name="Lavin J.L."/>
            <person name="Lee Y.-H."/>
            <person name="Lindquist E."/>
            <person name="Lilly W."/>
            <person name="Lucas S."/>
            <person name="Morin E."/>
            <person name="Murat C."/>
            <person name="Oguiza J.A."/>
            <person name="Park J."/>
            <person name="Pisabarro A.G."/>
            <person name="Riley R."/>
            <person name="Rosling A."/>
            <person name="Salamov A."/>
            <person name="Schmidt O."/>
            <person name="Schmutz J."/>
            <person name="Skrede I."/>
            <person name="Stenlid J."/>
            <person name="Wiebenga A."/>
            <person name="Xie X."/>
            <person name="Kues U."/>
            <person name="Hibbett D.S."/>
            <person name="Hoffmeister D."/>
            <person name="Hogberg N."/>
            <person name="Martin F."/>
            <person name="Grigoriev I.V."/>
            <person name="Watkinson S.C."/>
        </authorList>
    </citation>
    <scope>NUCLEOTIDE SEQUENCE</scope>
    <source>
        <strain evidence="1">S7.9</strain>
    </source>
</reference>
<dbReference type="Proteomes" id="UP000008064">
    <property type="component" value="Unassembled WGS sequence"/>
</dbReference>
<dbReference type="RefSeq" id="XP_007319130.1">
    <property type="nucleotide sequence ID" value="XM_007319068.1"/>
</dbReference>
<gene>
    <name evidence="1" type="ORF">SERLADRAFT_391250</name>
</gene>
<dbReference type="KEGG" id="sla:SERLADRAFT_391250"/>
<dbReference type="AlphaFoldDB" id="F8NZN7"/>
<protein>
    <submittedName>
        <fullName evidence="1">Uncharacterized protein</fullName>
    </submittedName>
</protein>